<proteinExistence type="predicted"/>
<evidence type="ECO:0000313" key="3">
    <source>
        <dbReference type="Proteomes" id="UP000250043"/>
    </source>
</evidence>
<feature type="region of interest" description="Disordered" evidence="1">
    <location>
        <begin position="40"/>
        <end position="97"/>
    </location>
</feature>
<accession>A0A8E2ARX1</accession>
<name>A0A8E2ARX1_9APHY</name>
<evidence type="ECO:0000256" key="1">
    <source>
        <dbReference type="SAM" id="MobiDB-lite"/>
    </source>
</evidence>
<evidence type="ECO:0000313" key="2">
    <source>
        <dbReference type="EMBL" id="OCH89228.1"/>
    </source>
</evidence>
<protein>
    <submittedName>
        <fullName evidence="2">Uncharacterized protein</fullName>
    </submittedName>
</protein>
<dbReference type="Proteomes" id="UP000250043">
    <property type="component" value="Unassembled WGS sequence"/>
</dbReference>
<reference evidence="2 3" key="1">
    <citation type="submission" date="2016-07" db="EMBL/GenBank/DDBJ databases">
        <title>Draft genome of the white-rot fungus Obba rivulosa 3A-2.</title>
        <authorList>
            <consortium name="DOE Joint Genome Institute"/>
            <person name="Miettinen O."/>
            <person name="Riley R."/>
            <person name="Acob R."/>
            <person name="Barry K."/>
            <person name="Cullen D."/>
            <person name="De Vries R."/>
            <person name="Hainaut M."/>
            <person name="Hatakka A."/>
            <person name="Henrissat B."/>
            <person name="Hilden K."/>
            <person name="Kuo R."/>
            <person name="Labutti K."/>
            <person name="Lipzen A."/>
            <person name="Makela M.R."/>
            <person name="Sandor L."/>
            <person name="Spatafora J.W."/>
            <person name="Grigoriev I.V."/>
            <person name="Hibbett D.S."/>
        </authorList>
    </citation>
    <scope>NUCLEOTIDE SEQUENCE [LARGE SCALE GENOMIC DNA]</scope>
    <source>
        <strain evidence="2 3">3A-2</strain>
    </source>
</reference>
<feature type="region of interest" description="Disordered" evidence="1">
    <location>
        <begin position="129"/>
        <end position="164"/>
    </location>
</feature>
<feature type="compositionally biased region" description="Low complexity" evidence="1">
    <location>
        <begin position="64"/>
        <end position="83"/>
    </location>
</feature>
<organism evidence="2 3">
    <name type="scientific">Obba rivulosa</name>
    <dbReference type="NCBI Taxonomy" id="1052685"/>
    <lineage>
        <taxon>Eukaryota</taxon>
        <taxon>Fungi</taxon>
        <taxon>Dikarya</taxon>
        <taxon>Basidiomycota</taxon>
        <taxon>Agaricomycotina</taxon>
        <taxon>Agaricomycetes</taxon>
        <taxon>Polyporales</taxon>
        <taxon>Gelatoporiaceae</taxon>
        <taxon>Obba</taxon>
    </lineage>
</organism>
<keyword evidence="3" id="KW-1185">Reference proteome</keyword>
<gene>
    <name evidence="2" type="ORF">OBBRIDRAFT_888564</name>
</gene>
<dbReference type="AlphaFoldDB" id="A0A8E2ARX1"/>
<sequence length="236" mass="25190">MCRQELATREHILDQGQLGAASPASAYAFSPAASRCRSMHDNHPLDLLRSQPPSRRLPTHERPLGPLSPLTSSSTSLAISRRTSMNDSGTRPRMGSAADTRLLKSFLPTLESVTELKQDLSDLSDLLSESALEDDTPNKQDKDANASTGGKQPRPAAPQSPISATPPLIARRLSSSGGLAHPSDLAAQLHSNPKLAVLCQPAIPGIAAVTPPILANTRCSGYFVTLMKWIELFLEG</sequence>
<dbReference type="EMBL" id="KV722432">
    <property type="protein sequence ID" value="OCH89228.1"/>
    <property type="molecule type" value="Genomic_DNA"/>
</dbReference>
<dbReference type="OrthoDB" id="2017893at2759"/>